<dbReference type="RefSeq" id="WP_058919845.1">
    <property type="nucleotide sequence ID" value="NZ_JBHSQC010000015.1"/>
</dbReference>
<name>A0ABW4NN00_9LACT</name>
<comment type="similarity">
    <text evidence="2">Belongs to the autoinducer-2 exporter (AI-2E) (TC 2.A.86) family.</text>
</comment>
<comment type="caution">
    <text evidence="9">The sequence shown here is derived from an EMBL/GenBank/DDBJ whole genome shotgun (WGS) entry which is preliminary data.</text>
</comment>
<feature type="transmembrane region" description="Helical" evidence="8">
    <location>
        <begin position="331"/>
        <end position="351"/>
    </location>
</feature>
<evidence type="ECO:0000313" key="9">
    <source>
        <dbReference type="EMBL" id="MFD1799814.1"/>
    </source>
</evidence>
<protein>
    <submittedName>
        <fullName evidence="9">AI-2E family transporter</fullName>
    </submittedName>
</protein>
<feature type="transmembrane region" description="Helical" evidence="8">
    <location>
        <begin position="73"/>
        <end position="94"/>
    </location>
</feature>
<evidence type="ECO:0000256" key="6">
    <source>
        <dbReference type="ARBA" id="ARBA00022989"/>
    </source>
</evidence>
<dbReference type="PANTHER" id="PTHR21716:SF53">
    <property type="entry name" value="PERMEASE PERM-RELATED"/>
    <property type="match status" value="1"/>
</dbReference>
<feature type="transmembrane region" description="Helical" evidence="8">
    <location>
        <begin position="273"/>
        <end position="294"/>
    </location>
</feature>
<feature type="transmembrane region" description="Helical" evidence="8">
    <location>
        <begin position="306"/>
        <end position="325"/>
    </location>
</feature>
<feature type="transmembrane region" description="Helical" evidence="8">
    <location>
        <begin position="9"/>
        <end position="26"/>
    </location>
</feature>
<evidence type="ECO:0000256" key="7">
    <source>
        <dbReference type="ARBA" id="ARBA00023136"/>
    </source>
</evidence>
<evidence type="ECO:0000256" key="8">
    <source>
        <dbReference type="SAM" id="Phobius"/>
    </source>
</evidence>
<feature type="transmembrane region" description="Helical" evidence="8">
    <location>
        <begin position="226"/>
        <end position="253"/>
    </location>
</feature>
<feature type="transmembrane region" description="Helical" evidence="8">
    <location>
        <begin position="32"/>
        <end position="61"/>
    </location>
</feature>
<keyword evidence="4" id="KW-1003">Cell membrane</keyword>
<dbReference type="PANTHER" id="PTHR21716">
    <property type="entry name" value="TRANSMEMBRANE PROTEIN"/>
    <property type="match status" value="1"/>
</dbReference>
<evidence type="ECO:0000256" key="1">
    <source>
        <dbReference type="ARBA" id="ARBA00004651"/>
    </source>
</evidence>
<evidence type="ECO:0000256" key="2">
    <source>
        <dbReference type="ARBA" id="ARBA00009773"/>
    </source>
</evidence>
<evidence type="ECO:0000256" key="4">
    <source>
        <dbReference type="ARBA" id="ARBA00022475"/>
    </source>
</evidence>
<dbReference type="Proteomes" id="UP001597285">
    <property type="component" value="Unassembled WGS sequence"/>
</dbReference>
<keyword evidence="7 8" id="KW-0472">Membrane</keyword>
<keyword evidence="6 8" id="KW-1133">Transmembrane helix</keyword>
<dbReference type="Pfam" id="PF01594">
    <property type="entry name" value="AI-2E_transport"/>
    <property type="match status" value="1"/>
</dbReference>
<evidence type="ECO:0000256" key="3">
    <source>
        <dbReference type="ARBA" id="ARBA00022448"/>
    </source>
</evidence>
<keyword evidence="3" id="KW-0813">Transport</keyword>
<dbReference type="EMBL" id="JBHUFF010000014">
    <property type="protein sequence ID" value="MFD1799814.1"/>
    <property type="molecule type" value="Genomic_DNA"/>
</dbReference>
<proteinExistence type="inferred from homology"/>
<gene>
    <name evidence="9" type="ORF">ACFSBK_08135</name>
</gene>
<reference evidence="10" key="1">
    <citation type="journal article" date="2019" name="Int. J. Syst. Evol. Microbiol.">
        <title>The Global Catalogue of Microorganisms (GCM) 10K type strain sequencing project: providing services to taxonomists for standard genome sequencing and annotation.</title>
        <authorList>
            <consortium name="The Broad Institute Genomics Platform"/>
            <consortium name="The Broad Institute Genome Sequencing Center for Infectious Disease"/>
            <person name="Wu L."/>
            <person name="Ma J."/>
        </authorList>
    </citation>
    <scope>NUCLEOTIDE SEQUENCE [LARGE SCALE GENOMIC DNA]</scope>
    <source>
        <strain evidence="10">KCTC 42143</strain>
    </source>
</reference>
<feature type="transmembrane region" description="Helical" evidence="8">
    <location>
        <begin position="162"/>
        <end position="184"/>
    </location>
</feature>
<keyword evidence="5 8" id="KW-0812">Transmembrane</keyword>
<comment type="subcellular location">
    <subcellularLocation>
        <location evidence="1">Cell membrane</location>
        <topology evidence="1">Multi-pass membrane protein</topology>
    </subcellularLocation>
</comment>
<organism evidence="9 10">
    <name type="scientific">Carnobacterium antarcticum</name>
    <dbReference type="NCBI Taxonomy" id="2126436"/>
    <lineage>
        <taxon>Bacteria</taxon>
        <taxon>Bacillati</taxon>
        <taxon>Bacillota</taxon>
        <taxon>Bacilli</taxon>
        <taxon>Lactobacillales</taxon>
        <taxon>Carnobacteriaceae</taxon>
        <taxon>Carnobacterium</taxon>
    </lineage>
</organism>
<evidence type="ECO:0000313" key="10">
    <source>
        <dbReference type="Proteomes" id="UP001597285"/>
    </source>
</evidence>
<accession>A0ABW4NN00</accession>
<dbReference type="InterPro" id="IPR002549">
    <property type="entry name" value="AI-2E-like"/>
</dbReference>
<keyword evidence="10" id="KW-1185">Reference proteome</keyword>
<evidence type="ECO:0000256" key="5">
    <source>
        <dbReference type="ARBA" id="ARBA00022692"/>
    </source>
</evidence>
<sequence>MNYFKKSSLLFWTLWLLAVAAIIYIASQISFIFHPIFILFSTLFIPILSAGFLFYLLNPLVKLMQKMRIKRPYAIVLMMILFIGGMISFIIKIAPALMEQLTELVINIPVLIENIEIHAEDLKLLPGLTNINVDETLTRLNLSLDTISKTILSSFTTSISSIISTITSVAIALITVPIILFYMFHDGEKFKPAVAAIFPKNFQKHVFELLPQINDVISSYISGKGLASIVVAILMYFGFLMVGIPYTLLLAIINGATNLIPYIGPFIGAAPAFIIGLTISPGTAFFVALVVFIVQQVDANFLTPKFVGKSLAIHPLTIIFILLVAGKMFGIVGIIFGVPAFAVIKTIIVYIKDTRTAAKEIKKPR</sequence>